<evidence type="ECO:0000256" key="1">
    <source>
        <dbReference type="SAM" id="Phobius"/>
    </source>
</evidence>
<feature type="domain" description="DUF1559" evidence="2">
    <location>
        <begin position="51"/>
        <end position="295"/>
    </location>
</feature>
<dbReference type="Pfam" id="PF07963">
    <property type="entry name" value="N_methyl"/>
    <property type="match status" value="1"/>
</dbReference>
<dbReference type="Pfam" id="PF07596">
    <property type="entry name" value="SBP_bac_10"/>
    <property type="match status" value="1"/>
</dbReference>
<dbReference type="PANTHER" id="PTHR30093">
    <property type="entry name" value="GENERAL SECRETION PATHWAY PROTEIN G"/>
    <property type="match status" value="1"/>
</dbReference>
<dbReference type="InterPro" id="IPR045584">
    <property type="entry name" value="Pilin-like"/>
</dbReference>
<dbReference type="PANTHER" id="PTHR30093:SF2">
    <property type="entry name" value="TYPE II SECRETION SYSTEM PROTEIN H"/>
    <property type="match status" value="1"/>
</dbReference>
<dbReference type="InterPro" id="IPR027558">
    <property type="entry name" value="Pre_pil_HX9DG_C"/>
</dbReference>
<dbReference type="Proteomes" id="UP000318053">
    <property type="component" value="Unassembled WGS sequence"/>
</dbReference>
<dbReference type="InterPro" id="IPR012902">
    <property type="entry name" value="N_methyl_site"/>
</dbReference>
<dbReference type="RefSeq" id="WP_146390776.1">
    <property type="nucleotide sequence ID" value="NZ_SJPK01000003.1"/>
</dbReference>
<proteinExistence type="predicted"/>
<dbReference type="AlphaFoldDB" id="A0A5C5YE60"/>
<protein>
    <recommendedName>
        <fullName evidence="2">DUF1559 domain-containing protein</fullName>
    </recommendedName>
</protein>
<dbReference type="NCBIfam" id="TIGR02532">
    <property type="entry name" value="IV_pilin_GFxxxE"/>
    <property type="match status" value="1"/>
</dbReference>
<reference evidence="3 4" key="1">
    <citation type="submission" date="2019-02" db="EMBL/GenBank/DDBJ databases">
        <title>Deep-cultivation of Planctomycetes and their phenomic and genomic characterization uncovers novel biology.</title>
        <authorList>
            <person name="Wiegand S."/>
            <person name="Jogler M."/>
            <person name="Boedeker C."/>
            <person name="Pinto D."/>
            <person name="Vollmers J."/>
            <person name="Rivas-Marin E."/>
            <person name="Kohn T."/>
            <person name="Peeters S.H."/>
            <person name="Heuer A."/>
            <person name="Rast P."/>
            <person name="Oberbeckmann S."/>
            <person name="Bunk B."/>
            <person name="Jeske O."/>
            <person name="Meyerdierks A."/>
            <person name="Storesund J.E."/>
            <person name="Kallscheuer N."/>
            <person name="Luecker S."/>
            <person name="Lage O.M."/>
            <person name="Pohl T."/>
            <person name="Merkel B.J."/>
            <person name="Hornburger P."/>
            <person name="Mueller R.-W."/>
            <person name="Bruemmer F."/>
            <person name="Labrenz M."/>
            <person name="Spormann A.M."/>
            <person name="Op Den Camp H."/>
            <person name="Overmann J."/>
            <person name="Amann R."/>
            <person name="Jetten M.S.M."/>
            <person name="Mascher T."/>
            <person name="Medema M.H."/>
            <person name="Devos D.P."/>
            <person name="Kaster A.-K."/>
            <person name="Ovreas L."/>
            <person name="Rohde M."/>
            <person name="Galperin M.Y."/>
            <person name="Jogler C."/>
        </authorList>
    </citation>
    <scope>NUCLEOTIDE SEQUENCE [LARGE SCALE GENOMIC DNA]</scope>
    <source>
        <strain evidence="3 4">CA85</strain>
    </source>
</reference>
<name>A0A5C5YE60_9BACT</name>
<dbReference type="EMBL" id="SJPK01000003">
    <property type="protein sequence ID" value="TWT73229.1"/>
    <property type="molecule type" value="Genomic_DNA"/>
</dbReference>
<evidence type="ECO:0000313" key="4">
    <source>
        <dbReference type="Proteomes" id="UP000318053"/>
    </source>
</evidence>
<dbReference type="InterPro" id="IPR011453">
    <property type="entry name" value="DUF1559"/>
</dbReference>
<keyword evidence="1" id="KW-0812">Transmembrane</keyword>
<dbReference type="OrthoDB" id="259319at2"/>
<dbReference type="SUPFAM" id="SSF54523">
    <property type="entry name" value="Pili subunits"/>
    <property type="match status" value="1"/>
</dbReference>
<dbReference type="NCBIfam" id="TIGR04294">
    <property type="entry name" value="pre_pil_HX9DG"/>
    <property type="match status" value="1"/>
</dbReference>
<keyword evidence="4" id="KW-1185">Reference proteome</keyword>
<dbReference type="Gene3D" id="3.30.700.10">
    <property type="entry name" value="Glycoprotein, Type 4 Pilin"/>
    <property type="match status" value="1"/>
</dbReference>
<keyword evidence="1" id="KW-1133">Transmembrane helix</keyword>
<feature type="transmembrane region" description="Helical" evidence="1">
    <location>
        <begin position="25"/>
        <end position="50"/>
    </location>
</feature>
<keyword evidence="1" id="KW-0472">Membrane</keyword>
<comment type="caution">
    <text evidence="3">The sequence shown here is derived from an EMBL/GenBank/DDBJ whole genome shotgun (WGS) entry which is preliminary data.</text>
</comment>
<organism evidence="3 4">
    <name type="scientific">Allorhodopirellula solitaria</name>
    <dbReference type="NCBI Taxonomy" id="2527987"/>
    <lineage>
        <taxon>Bacteria</taxon>
        <taxon>Pseudomonadati</taxon>
        <taxon>Planctomycetota</taxon>
        <taxon>Planctomycetia</taxon>
        <taxon>Pirellulales</taxon>
        <taxon>Pirellulaceae</taxon>
        <taxon>Allorhodopirellula</taxon>
    </lineage>
</organism>
<gene>
    <name evidence="3" type="ORF">CA85_16970</name>
</gene>
<sequence length="313" mass="34349">MSSCTPTVTSFRSHPSVLPAAPRRLAFTLVELLVVIAIIGVLVGLLLPAVQSAREAARRMQCSNSMRQVSLAMHNYHDVYKKFPSSQTNDVAVWSVSILPQLEAGNVADLYDYALDWDEGENLELATQMPTVYQCASNPSADDTLSANGFQTTDYSVLRNASDWDKYESLFERNKFRSMRDIIDGTSSTCMIYESAGRSDWWVKGRRNPLSPSYSHTWGTEKPPWTSSGNAGWMFACAVDMSPSGGEMSAVYWSAGNQVVNVSNWFGGPYSFHTGGVQMGMADGSVRFITESIAFDTLKAMTSINGGEVVGEF</sequence>
<evidence type="ECO:0000313" key="3">
    <source>
        <dbReference type="EMBL" id="TWT73229.1"/>
    </source>
</evidence>
<evidence type="ECO:0000259" key="2">
    <source>
        <dbReference type="Pfam" id="PF07596"/>
    </source>
</evidence>
<accession>A0A5C5YE60</accession>